<dbReference type="CDD" id="cd07067">
    <property type="entry name" value="HP_PGM_like"/>
    <property type="match status" value="1"/>
</dbReference>
<dbReference type="Pfam" id="PF00300">
    <property type="entry name" value="His_Phos_1"/>
    <property type="match status" value="1"/>
</dbReference>
<dbReference type="RefSeq" id="WP_024331359.1">
    <property type="nucleotide sequence ID" value="NZ_JASOXK010000003.1"/>
</dbReference>
<keyword evidence="2" id="KW-1185">Reference proteome</keyword>
<dbReference type="GO" id="GO:0016791">
    <property type="term" value="F:phosphatase activity"/>
    <property type="evidence" value="ECO:0007669"/>
    <property type="project" value="TreeGrafter"/>
</dbReference>
<dbReference type="STRING" id="33007.HMPREF3198_00430"/>
<dbReference type="SMART" id="SM00855">
    <property type="entry name" value="PGAM"/>
    <property type="match status" value="1"/>
</dbReference>
<dbReference type="EMBL" id="PKKO01000004">
    <property type="protein sequence ID" value="PKY72017.1"/>
    <property type="molecule type" value="Genomic_DNA"/>
</dbReference>
<dbReference type="Gene3D" id="3.40.50.1240">
    <property type="entry name" value="Phosphoglycerate mutase-like"/>
    <property type="match status" value="1"/>
</dbReference>
<reference evidence="1 2" key="1">
    <citation type="submission" date="2017-12" db="EMBL/GenBank/DDBJ databases">
        <title>Phylogenetic diversity of female urinary microbiome.</title>
        <authorList>
            <person name="Thomas-White K."/>
            <person name="Wolfe A.J."/>
        </authorList>
    </citation>
    <scope>NUCLEOTIDE SEQUENCE [LARGE SCALE GENOMIC DNA]</scope>
    <source>
        <strain evidence="1 2">UMB0402</strain>
    </source>
</reference>
<accession>A0A2I1ILL8</accession>
<evidence type="ECO:0000313" key="1">
    <source>
        <dbReference type="EMBL" id="PKY72017.1"/>
    </source>
</evidence>
<dbReference type="InterPro" id="IPR050275">
    <property type="entry name" value="PGM_Phosphatase"/>
</dbReference>
<evidence type="ECO:0000313" key="2">
    <source>
        <dbReference type="Proteomes" id="UP000235122"/>
    </source>
</evidence>
<sequence length="221" mass="24281">MNKTIVHVMRHGEVDNPQGILYGRRPGFGLTELGKKMVAGVGEHFKSIDADIRAVVASPLLRAQASAAPTAKLYGLPVLSDKRLVEAGNTFEGMAVNANRSALASPKYWWRYRNVFEPSWGEPYEQIARRMVAGVAHAKALASGGEALVVSHQLPIWTLRRFVEGHHLWHDPRRRQCSLASLTSFTFEGDTLVALTYSEPVGYMLGKAADMVPGESEARLA</sequence>
<comment type="caution">
    <text evidence="1">The sequence shown here is derived from an EMBL/GenBank/DDBJ whole genome shotgun (WGS) entry which is preliminary data.</text>
</comment>
<gene>
    <name evidence="1" type="ORF">CYJ19_07330</name>
</gene>
<dbReference type="Proteomes" id="UP000235122">
    <property type="component" value="Unassembled WGS sequence"/>
</dbReference>
<dbReference type="SUPFAM" id="SSF53254">
    <property type="entry name" value="Phosphoglycerate mutase-like"/>
    <property type="match status" value="1"/>
</dbReference>
<name>A0A2I1ILL8_9ACTO</name>
<organism evidence="1 2">
    <name type="scientific">Winkia neuii</name>
    <dbReference type="NCBI Taxonomy" id="33007"/>
    <lineage>
        <taxon>Bacteria</taxon>
        <taxon>Bacillati</taxon>
        <taxon>Actinomycetota</taxon>
        <taxon>Actinomycetes</taxon>
        <taxon>Actinomycetales</taxon>
        <taxon>Actinomycetaceae</taxon>
        <taxon>Winkia</taxon>
    </lineage>
</organism>
<dbReference type="GeneID" id="35867513"/>
<dbReference type="PANTHER" id="PTHR48100:SF51">
    <property type="entry name" value="PHOSPHOGLYCERATE MUTASE"/>
    <property type="match status" value="1"/>
</dbReference>
<dbReference type="PANTHER" id="PTHR48100">
    <property type="entry name" value="BROAD-SPECIFICITY PHOSPHATASE YOR283W-RELATED"/>
    <property type="match status" value="1"/>
</dbReference>
<protein>
    <submittedName>
        <fullName evidence="1">Histidine phosphatase family protein</fullName>
    </submittedName>
</protein>
<dbReference type="InterPro" id="IPR013078">
    <property type="entry name" value="His_Pase_superF_clade-1"/>
</dbReference>
<dbReference type="InterPro" id="IPR029033">
    <property type="entry name" value="His_PPase_superfam"/>
</dbReference>
<dbReference type="GO" id="GO:0005737">
    <property type="term" value="C:cytoplasm"/>
    <property type="evidence" value="ECO:0007669"/>
    <property type="project" value="TreeGrafter"/>
</dbReference>
<proteinExistence type="predicted"/>
<dbReference type="AlphaFoldDB" id="A0A2I1ILL8"/>